<evidence type="ECO:0000259" key="1">
    <source>
        <dbReference type="Pfam" id="PF03358"/>
    </source>
</evidence>
<dbReference type="RefSeq" id="WP_051861850.1">
    <property type="nucleotide sequence ID" value="NZ_JBHSPX010000012.1"/>
</dbReference>
<dbReference type="EMBL" id="JBHSPX010000012">
    <property type="protein sequence ID" value="MFC6067258.1"/>
    <property type="molecule type" value="Genomic_DNA"/>
</dbReference>
<dbReference type="PANTHER" id="PTHR30543">
    <property type="entry name" value="CHROMATE REDUCTASE"/>
    <property type="match status" value="1"/>
</dbReference>
<dbReference type="GO" id="GO:0016491">
    <property type="term" value="F:oxidoreductase activity"/>
    <property type="evidence" value="ECO:0007669"/>
    <property type="project" value="UniProtKB-KW"/>
</dbReference>
<dbReference type="Pfam" id="PF03358">
    <property type="entry name" value="FMN_red"/>
    <property type="match status" value="1"/>
</dbReference>
<dbReference type="InterPro" id="IPR005025">
    <property type="entry name" value="FMN_Rdtase-like_dom"/>
</dbReference>
<name>A0ABW1MU72_9ACTN</name>
<keyword evidence="2" id="KW-0560">Oxidoreductase</keyword>
<comment type="caution">
    <text evidence="2">The sequence shown here is derived from an EMBL/GenBank/DDBJ whole genome shotgun (WGS) entry which is preliminary data.</text>
</comment>
<protein>
    <submittedName>
        <fullName evidence="2">NADPH-dependent FMN reductase</fullName>
        <ecNumber evidence="2">1.-.-.-</ecNumber>
    </submittedName>
</protein>
<proteinExistence type="predicted"/>
<dbReference type="SUPFAM" id="SSF52218">
    <property type="entry name" value="Flavoproteins"/>
    <property type="match status" value="1"/>
</dbReference>
<dbReference type="InterPro" id="IPR029039">
    <property type="entry name" value="Flavoprotein-like_sf"/>
</dbReference>
<dbReference type="EC" id="1.-.-.-" evidence="2"/>
<dbReference type="Proteomes" id="UP001596139">
    <property type="component" value="Unassembled WGS sequence"/>
</dbReference>
<evidence type="ECO:0000313" key="2">
    <source>
        <dbReference type="EMBL" id="MFC6067258.1"/>
    </source>
</evidence>
<feature type="domain" description="NADPH-dependent FMN reductase-like" evidence="1">
    <location>
        <begin position="2"/>
        <end position="74"/>
    </location>
</feature>
<dbReference type="PANTHER" id="PTHR30543:SF21">
    <property type="entry name" value="NAD(P)H-DEPENDENT FMN REDUCTASE LOT6"/>
    <property type="match status" value="1"/>
</dbReference>
<keyword evidence="3" id="KW-1185">Reference proteome</keyword>
<reference evidence="3" key="1">
    <citation type="journal article" date="2019" name="Int. J. Syst. Evol. Microbiol.">
        <title>The Global Catalogue of Microorganisms (GCM) 10K type strain sequencing project: providing services to taxonomists for standard genome sequencing and annotation.</title>
        <authorList>
            <consortium name="The Broad Institute Genomics Platform"/>
            <consortium name="The Broad Institute Genome Sequencing Center for Infectious Disease"/>
            <person name="Wu L."/>
            <person name="Ma J."/>
        </authorList>
    </citation>
    <scope>NUCLEOTIDE SEQUENCE [LARGE SCALE GENOMIC DNA]</scope>
    <source>
        <strain evidence="3">CGMCC 1.15180</strain>
    </source>
</reference>
<gene>
    <name evidence="2" type="ORF">ACFP4F_32585</name>
</gene>
<dbReference type="InterPro" id="IPR050712">
    <property type="entry name" value="NAD(P)H-dep_reductase"/>
</dbReference>
<organism evidence="2 3">
    <name type="scientific">Streptomyces ochraceiscleroticus</name>
    <dbReference type="NCBI Taxonomy" id="47761"/>
    <lineage>
        <taxon>Bacteria</taxon>
        <taxon>Bacillati</taxon>
        <taxon>Actinomycetota</taxon>
        <taxon>Actinomycetes</taxon>
        <taxon>Kitasatosporales</taxon>
        <taxon>Streptomycetaceae</taxon>
        <taxon>Streptomyces</taxon>
    </lineage>
</organism>
<evidence type="ECO:0000313" key="3">
    <source>
        <dbReference type="Proteomes" id="UP001596139"/>
    </source>
</evidence>
<accession>A0ABW1MU72</accession>
<dbReference type="Gene3D" id="3.40.50.360">
    <property type="match status" value="1"/>
</dbReference>
<sequence>MLIATPEYANGTSGVLKNALEWLVGGGQLYDKPVAVVSASPSALGGDRAQAWVRETLTMMGARLVPDGLLIPQATARIQDGRLVDGATVKELDELLARLYEAGGPRHEAGRPAA</sequence>